<evidence type="ECO:0000313" key="3">
    <source>
        <dbReference type="EMBL" id="OAG19974.1"/>
    </source>
</evidence>
<evidence type="ECO:0000256" key="2">
    <source>
        <dbReference type="SAM" id="MobiDB-lite"/>
    </source>
</evidence>
<name>A0A177DJ65_ALTAL</name>
<dbReference type="RefSeq" id="XP_018385395.1">
    <property type="nucleotide sequence ID" value="XM_018525238.1"/>
</dbReference>
<dbReference type="AlphaFoldDB" id="A0A177DJ65"/>
<organism evidence="3 4">
    <name type="scientific">Alternaria alternata</name>
    <name type="common">Alternaria rot fungus</name>
    <name type="synonym">Torula alternata</name>
    <dbReference type="NCBI Taxonomy" id="5599"/>
    <lineage>
        <taxon>Eukaryota</taxon>
        <taxon>Fungi</taxon>
        <taxon>Dikarya</taxon>
        <taxon>Ascomycota</taxon>
        <taxon>Pezizomycotina</taxon>
        <taxon>Dothideomycetes</taxon>
        <taxon>Pleosporomycetidae</taxon>
        <taxon>Pleosporales</taxon>
        <taxon>Pleosporineae</taxon>
        <taxon>Pleosporaceae</taxon>
        <taxon>Alternaria</taxon>
        <taxon>Alternaria sect. Alternaria</taxon>
        <taxon>Alternaria alternata complex</taxon>
    </lineage>
</organism>
<evidence type="ECO:0008006" key="5">
    <source>
        <dbReference type="Google" id="ProtNLM"/>
    </source>
</evidence>
<accession>A0A177DJ65</accession>
<dbReference type="GeneID" id="29110832"/>
<gene>
    <name evidence="3" type="ORF">CC77DRAFT_1021305</name>
</gene>
<dbReference type="OMA" id="SAYLWHE"/>
<dbReference type="KEGG" id="aalt:CC77DRAFT_1021305"/>
<proteinExistence type="predicted"/>
<feature type="compositionally biased region" description="Acidic residues" evidence="2">
    <location>
        <begin position="1052"/>
        <end position="1082"/>
    </location>
</feature>
<dbReference type="VEuPathDB" id="FungiDB:CC77DRAFT_1021305"/>
<sequence length="1082" mass="123784">MADPFSITGSAVGVVSLAIQLCKDLEWYFSSVKNAKDKVDHIAADTEKLTNVLDSLETIVTKVDPSQAVSTTLTGIASCAEAIVTIRKKLKLDDPASSGGIKSNLKRLGKRMAFPFKEAEIEYWKGVLNTIHQGLQTALCALIIDQQRLASEHIGLRFTQLSVDQTAQHQSSLQLQHEIFDKTRIQLAENSQVVERGFTTTAHNFHSLHADVHHIQDTLQPIVSQLELLKATVSEVTSTTESTLEIDMMNLRSLNRKDRKLKRQLAKVPCTCQKKTSAFGYRSGWLTLACAWTSSHDPQCRLSALQNTVTDLQLRATMCSLFLRSKVSLSLTLACGDGSPFRQTLDCHRVVAESSPAFSFIPDLVSSGHTTTEEVFRGEVNKLLEIFQQGRASPHDRLSDGRTILHHLCGEVEFWRDEYYSSDYVKNFCYLFLTLLARMSVEAIGKDDHGRTIMDALMKSTPPPLLHQEDFVANVLLSHGLQITQWTIRTSRPSSRSTKTYTDSRIESFTDARLDENELVEAILSRSDHGLQHYLRQSKDMRILDDGTVIFALRLAAIHGWIDGCKTMLEEDVMATLNKDSVNPRDNTLLGSLAYTKRLEMMRFWLLRRADFGQPQLKWIGYAEDVFDSHECGSLPEFSKGIAYNMSSYVRDLRHEIDHLVKTHGIDYCCDSARSNLPDAHVRCMLTALVSKGVKVPQYYWPKRKSLYHRTFCWCPMERLVFERQEDDGFREISGKDFRCSMETGCSPLVYFLTQNNPYINDPRGALNKRDMTVNWFLSRGADLRETWPGSDITAMHCLAWQSAKHLETFSGRLFKECDAPIQVTWDYRSFEPLVKGEILDSCECGCSISGCDFLTCFWKGLFTDTWRDTQFPTICDYIQGANSMGEVKGIATRPIWERQHDEAIANVFLELTVWVDRAANTLQLRRLIQGYMRLFVFSYLELRHTCCDIGRIRHFDNPDHKKQPYPRYSQKEERRIKNEDARLREILEELVPVFISQFDAVGGRLVDFVVDAMIPKMRKVAKEIRKLERKLREEEKALYAEGRRELGVIMYEDEDDAEQSDSDEEEEGKEWYTEEESDDEY</sequence>
<keyword evidence="4" id="KW-1185">Reference proteome</keyword>
<reference evidence="3 4" key="1">
    <citation type="submission" date="2016-05" db="EMBL/GenBank/DDBJ databases">
        <title>Comparative analysis of secretome profiles of manganese(II)-oxidizing ascomycete fungi.</title>
        <authorList>
            <consortium name="DOE Joint Genome Institute"/>
            <person name="Zeiner C.A."/>
            <person name="Purvine S.O."/>
            <person name="Zink E.M."/>
            <person name="Wu S."/>
            <person name="Pasa-Tolic L."/>
            <person name="Chaput D.L."/>
            <person name="Haridas S."/>
            <person name="Grigoriev I.V."/>
            <person name="Santelli C.M."/>
            <person name="Hansel C.M."/>
        </authorList>
    </citation>
    <scope>NUCLEOTIDE SEQUENCE [LARGE SCALE GENOMIC DNA]</scope>
    <source>
        <strain evidence="3 4">SRC1lrK2f</strain>
    </source>
</reference>
<evidence type="ECO:0000313" key="4">
    <source>
        <dbReference type="Proteomes" id="UP000077248"/>
    </source>
</evidence>
<feature type="region of interest" description="Disordered" evidence="2">
    <location>
        <begin position="1050"/>
        <end position="1082"/>
    </location>
</feature>
<keyword evidence="1" id="KW-0175">Coiled coil</keyword>
<protein>
    <recommendedName>
        <fullName evidence="5">Fungal N-terminal domain-containing protein</fullName>
    </recommendedName>
</protein>
<evidence type="ECO:0000256" key="1">
    <source>
        <dbReference type="SAM" id="Coils"/>
    </source>
</evidence>
<feature type="coiled-coil region" evidence="1">
    <location>
        <begin position="1018"/>
        <end position="1045"/>
    </location>
</feature>
<dbReference type="Proteomes" id="UP000077248">
    <property type="component" value="Unassembled WGS sequence"/>
</dbReference>
<dbReference type="EMBL" id="KV441480">
    <property type="protein sequence ID" value="OAG19974.1"/>
    <property type="molecule type" value="Genomic_DNA"/>
</dbReference>